<feature type="region of interest" description="Disordered" evidence="1">
    <location>
        <begin position="1"/>
        <end position="46"/>
    </location>
</feature>
<proteinExistence type="predicted"/>
<dbReference type="Proteomes" id="UP000546213">
    <property type="component" value="Unassembled WGS sequence"/>
</dbReference>
<comment type="caution">
    <text evidence="2">The sequence shown here is derived from an EMBL/GenBank/DDBJ whole genome shotgun (WGS) entry which is preliminary data.</text>
</comment>
<sequence>MMADHEPAQPVMTVNATAEGMRPTAKHYSTQKVSQESGRLVPSSGRSVQIMDDHVLTTSPSSSNSGDGGVAPNRWERAFRKPGLLMLFAAGLVDLDVWCVRARIDRVCVGSGSGKLS</sequence>
<dbReference type="OrthoDB" id="10292401at2759"/>
<feature type="compositionally biased region" description="Polar residues" evidence="1">
    <location>
        <begin position="27"/>
        <end position="37"/>
    </location>
</feature>
<organism evidence="2 3">
    <name type="scientific">Fusarium pseudocircinatum</name>
    <dbReference type="NCBI Taxonomy" id="56676"/>
    <lineage>
        <taxon>Eukaryota</taxon>
        <taxon>Fungi</taxon>
        <taxon>Dikarya</taxon>
        <taxon>Ascomycota</taxon>
        <taxon>Pezizomycotina</taxon>
        <taxon>Sordariomycetes</taxon>
        <taxon>Hypocreomycetidae</taxon>
        <taxon>Hypocreales</taxon>
        <taxon>Nectriaceae</taxon>
        <taxon>Fusarium</taxon>
        <taxon>Fusarium fujikuroi species complex</taxon>
    </lineage>
</organism>
<keyword evidence="3" id="KW-1185">Reference proteome</keyword>
<evidence type="ECO:0000256" key="1">
    <source>
        <dbReference type="SAM" id="MobiDB-lite"/>
    </source>
</evidence>
<accession>A0A8H5PCR0</accession>
<dbReference type="AlphaFoldDB" id="A0A8H5PCR0"/>
<protein>
    <submittedName>
        <fullName evidence="2">Uncharacterized protein</fullName>
    </submittedName>
</protein>
<name>A0A8H5PCR0_9HYPO</name>
<evidence type="ECO:0000313" key="2">
    <source>
        <dbReference type="EMBL" id="KAF5594400.1"/>
    </source>
</evidence>
<dbReference type="EMBL" id="JAAOAS010000098">
    <property type="protein sequence ID" value="KAF5594400.1"/>
    <property type="molecule type" value="Genomic_DNA"/>
</dbReference>
<evidence type="ECO:0000313" key="3">
    <source>
        <dbReference type="Proteomes" id="UP000546213"/>
    </source>
</evidence>
<gene>
    <name evidence="2" type="ORF">FPCIR_4903</name>
</gene>
<reference evidence="2 3" key="1">
    <citation type="submission" date="2020-05" db="EMBL/GenBank/DDBJ databases">
        <title>Identification and distribution of gene clusters putatively required for synthesis of sphingolipid metabolism inhibitors in phylogenetically diverse species of the filamentous fungus Fusarium.</title>
        <authorList>
            <person name="Kim H.-S."/>
            <person name="Busman M."/>
            <person name="Brown D.W."/>
            <person name="Divon H."/>
            <person name="Uhlig S."/>
            <person name="Proctor R.H."/>
        </authorList>
    </citation>
    <scope>NUCLEOTIDE SEQUENCE [LARGE SCALE GENOMIC DNA]</scope>
    <source>
        <strain evidence="2 3">NRRL 36939</strain>
    </source>
</reference>